<name>A0A6A5ZIY9_9PLEO</name>
<dbReference type="Proteomes" id="UP000799770">
    <property type="component" value="Unassembled WGS sequence"/>
</dbReference>
<evidence type="ECO:0008006" key="3">
    <source>
        <dbReference type="Google" id="ProtNLM"/>
    </source>
</evidence>
<dbReference type="AlphaFoldDB" id="A0A6A5ZIY9"/>
<proteinExistence type="predicted"/>
<sequence>MTYELAKHLLATYSASFPFLSRIALFPGPHNLVSNIPFAKLSAAIAMVSSSNPTGAEQSTIEARLERLPAELIDNIAQGFEDEDWVAIRQTCRELHNKTLFGFGKRFFATLKFFLHPFSLSILDHISSLGTFAQHVECVAFGLECAGIIDPLHDQVVAHGTPQHPTAASLGSCKLDIDDLVNARLRADATLIACALSRLPKLEMVFIGREIERDGKWFRRSFGVDKISAFSCPSGICLPGPYSRPLFSVHATITTALSLMQPHHVRLGVSMNEDDRRAFHQMPPGRQRWYSQNQVADQTMHLQLRLHMDDQGFLEEYVSNCCKGLKVENLVVDYISPPYQHRDFRGLRPGLFLQRLPTNHLTQVTLKNGYFDPAEVVQFIRAHLSKITHISFVRCRVDTIGNVHTFSTYSKELGTWYNVVLELQKMPELRYLHLEELKSRPTRHQLHILQRTPYNSFDVEFGSKDAAKTSRRRYLDQQMTLVATWTTPKEIRCGLHWLRTAHRVIEQYHGGKGLKEYSYVTMEKLLNLRYANFRANRGIYGWTDEEAAAIRHQHVQAQKLRLEYDIVDDPRYFPVPPAPYRSRKPFGQTKFPGSAYHTSIPKRYFDTESDTEGEEKSPAVSPYWLPLGAEVLTDTKGEWRTLWLKGKAPAYLFGTQWWKEDGSTDQLAH</sequence>
<keyword evidence="2" id="KW-1185">Reference proteome</keyword>
<organism evidence="1 2">
    <name type="scientific">Lophiotrema nucula</name>
    <dbReference type="NCBI Taxonomy" id="690887"/>
    <lineage>
        <taxon>Eukaryota</taxon>
        <taxon>Fungi</taxon>
        <taxon>Dikarya</taxon>
        <taxon>Ascomycota</taxon>
        <taxon>Pezizomycotina</taxon>
        <taxon>Dothideomycetes</taxon>
        <taxon>Pleosporomycetidae</taxon>
        <taxon>Pleosporales</taxon>
        <taxon>Lophiotremataceae</taxon>
        <taxon>Lophiotrema</taxon>
    </lineage>
</organism>
<dbReference type="OrthoDB" id="3800118at2759"/>
<evidence type="ECO:0000313" key="2">
    <source>
        <dbReference type="Proteomes" id="UP000799770"/>
    </source>
</evidence>
<dbReference type="EMBL" id="ML977316">
    <property type="protein sequence ID" value="KAF2119106.1"/>
    <property type="molecule type" value="Genomic_DNA"/>
</dbReference>
<accession>A0A6A5ZIY9</accession>
<evidence type="ECO:0000313" key="1">
    <source>
        <dbReference type="EMBL" id="KAF2119106.1"/>
    </source>
</evidence>
<gene>
    <name evidence="1" type="ORF">BDV96DRAFT_596881</name>
</gene>
<protein>
    <recommendedName>
        <fullName evidence="3">F-box domain-containing protein</fullName>
    </recommendedName>
</protein>
<reference evidence="1" key="1">
    <citation type="journal article" date="2020" name="Stud. Mycol.">
        <title>101 Dothideomycetes genomes: a test case for predicting lifestyles and emergence of pathogens.</title>
        <authorList>
            <person name="Haridas S."/>
            <person name="Albert R."/>
            <person name="Binder M."/>
            <person name="Bloem J."/>
            <person name="Labutti K."/>
            <person name="Salamov A."/>
            <person name="Andreopoulos B."/>
            <person name="Baker S."/>
            <person name="Barry K."/>
            <person name="Bills G."/>
            <person name="Bluhm B."/>
            <person name="Cannon C."/>
            <person name="Castanera R."/>
            <person name="Culley D."/>
            <person name="Daum C."/>
            <person name="Ezra D."/>
            <person name="Gonzalez J."/>
            <person name="Henrissat B."/>
            <person name="Kuo A."/>
            <person name="Liang C."/>
            <person name="Lipzen A."/>
            <person name="Lutzoni F."/>
            <person name="Magnuson J."/>
            <person name="Mondo S."/>
            <person name="Nolan M."/>
            <person name="Ohm R."/>
            <person name="Pangilinan J."/>
            <person name="Park H.-J."/>
            <person name="Ramirez L."/>
            <person name="Alfaro M."/>
            <person name="Sun H."/>
            <person name="Tritt A."/>
            <person name="Yoshinaga Y."/>
            <person name="Zwiers L.-H."/>
            <person name="Turgeon B."/>
            <person name="Goodwin S."/>
            <person name="Spatafora J."/>
            <person name="Crous P."/>
            <person name="Grigoriev I."/>
        </authorList>
    </citation>
    <scope>NUCLEOTIDE SEQUENCE</scope>
    <source>
        <strain evidence="1">CBS 627.86</strain>
    </source>
</reference>